<feature type="binding site" evidence="9">
    <location>
        <begin position="132"/>
        <end position="134"/>
    </location>
    <ligand>
        <name>2-[(2R,5Z)-2-carboxy-4-methylthiazol-5(2H)-ylidene]ethyl phosphate</name>
        <dbReference type="ChEBI" id="CHEBI:62899"/>
    </ligand>
</feature>
<sequence>MNNPFTLYLVTHRYGTEEMFLQTIEQACQAGVTMVQLREKELSTRQFYELAQRVKQITDRYHIPLIINDRVDICLAVDAAGVHIGDDELPVATTRALIGDKILGVSAKTLGRAQEAQQQGADYLGVGAVFPTQTKATKRTPLNVLKEITEGVSIPTVAIGGITEGNLPSLAKSKVAGVAVVSEIMQAQSVKDKVTAMRNIIEQWRETDEK</sequence>
<dbReference type="Pfam" id="PF02581">
    <property type="entry name" value="TMP-TENI"/>
    <property type="match status" value="1"/>
</dbReference>
<keyword evidence="5 9" id="KW-0784">Thiamine biosynthesis</keyword>
<comment type="catalytic activity">
    <reaction evidence="8 9 10">
        <text>2-[(2R,5Z)-2-carboxy-4-methylthiazol-5(2H)-ylidene]ethyl phosphate + 4-amino-2-methyl-5-(diphosphooxymethyl)pyrimidine + 2 H(+) = thiamine phosphate + CO2 + diphosphate</text>
        <dbReference type="Rhea" id="RHEA:47844"/>
        <dbReference type="ChEBI" id="CHEBI:15378"/>
        <dbReference type="ChEBI" id="CHEBI:16526"/>
        <dbReference type="ChEBI" id="CHEBI:33019"/>
        <dbReference type="ChEBI" id="CHEBI:37575"/>
        <dbReference type="ChEBI" id="CHEBI:57841"/>
        <dbReference type="ChEBI" id="CHEBI:62899"/>
        <dbReference type="EC" id="2.5.1.3"/>
    </reaction>
</comment>
<dbReference type="Gene3D" id="3.20.20.70">
    <property type="entry name" value="Aldolase class I"/>
    <property type="match status" value="1"/>
</dbReference>
<dbReference type="InterPro" id="IPR013785">
    <property type="entry name" value="Aldolase_TIM"/>
</dbReference>
<evidence type="ECO:0000256" key="2">
    <source>
        <dbReference type="ARBA" id="ARBA00022679"/>
    </source>
</evidence>
<dbReference type="PANTHER" id="PTHR20857">
    <property type="entry name" value="THIAMINE-PHOSPHATE PYROPHOSPHORYLASE"/>
    <property type="match status" value="1"/>
</dbReference>
<keyword evidence="3 9" id="KW-0479">Metal-binding</keyword>
<feature type="binding site" evidence="9">
    <location>
        <position position="68"/>
    </location>
    <ligand>
        <name>4-amino-2-methyl-5-(diphosphooxymethyl)pyrimidine</name>
        <dbReference type="ChEBI" id="CHEBI:57841"/>
    </ligand>
</feature>
<dbReference type="CDD" id="cd00564">
    <property type="entry name" value="TMP_TenI"/>
    <property type="match status" value="1"/>
</dbReference>
<dbReference type="InterPro" id="IPR034291">
    <property type="entry name" value="TMP_synthase"/>
</dbReference>
<feature type="binding site" evidence="9">
    <location>
        <begin position="181"/>
        <end position="182"/>
    </location>
    <ligand>
        <name>2-[(2R,5Z)-2-carboxy-4-methylthiazol-5(2H)-ylidene]ethyl phosphate</name>
        <dbReference type="ChEBI" id="CHEBI:62899"/>
    </ligand>
</feature>
<evidence type="ECO:0000256" key="3">
    <source>
        <dbReference type="ARBA" id="ARBA00022723"/>
    </source>
</evidence>
<evidence type="ECO:0000256" key="9">
    <source>
        <dbReference type="HAMAP-Rule" id="MF_00097"/>
    </source>
</evidence>
<feature type="binding site" evidence="9">
    <location>
        <position position="135"/>
    </location>
    <ligand>
        <name>4-amino-2-methyl-5-(diphosphooxymethyl)pyrimidine</name>
        <dbReference type="ChEBI" id="CHEBI:57841"/>
    </ligand>
</feature>
<evidence type="ECO:0000313" key="14">
    <source>
        <dbReference type="Proteomes" id="UP000782705"/>
    </source>
</evidence>
<keyword evidence="14" id="KW-1185">Reference proteome</keyword>
<comment type="catalytic activity">
    <reaction evidence="7 9 10">
        <text>2-(2-carboxy-4-methylthiazol-5-yl)ethyl phosphate + 4-amino-2-methyl-5-(diphosphooxymethyl)pyrimidine + 2 H(+) = thiamine phosphate + CO2 + diphosphate</text>
        <dbReference type="Rhea" id="RHEA:47848"/>
        <dbReference type="ChEBI" id="CHEBI:15378"/>
        <dbReference type="ChEBI" id="CHEBI:16526"/>
        <dbReference type="ChEBI" id="CHEBI:33019"/>
        <dbReference type="ChEBI" id="CHEBI:37575"/>
        <dbReference type="ChEBI" id="CHEBI:57841"/>
        <dbReference type="ChEBI" id="CHEBI:62890"/>
        <dbReference type="EC" id="2.5.1.3"/>
    </reaction>
</comment>
<dbReference type="EMBL" id="MAEL01000035">
    <property type="protein sequence ID" value="KAF1304104.1"/>
    <property type="molecule type" value="Genomic_DNA"/>
</dbReference>
<evidence type="ECO:0000256" key="5">
    <source>
        <dbReference type="ARBA" id="ARBA00022977"/>
    </source>
</evidence>
<feature type="binding site" evidence="9">
    <location>
        <begin position="36"/>
        <end position="40"/>
    </location>
    <ligand>
        <name>4-amino-2-methyl-5-(diphosphooxymethyl)pyrimidine</name>
        <dbReference type="ChEBI" id="CHEBI:57841"/>
    </ligand>
</feature>
<comment type="function">
    <text evidence="9">Condenses 4-methyl-5-(beta-hydroxyethyl)thiazole monophosphate (THZ-P) and 2-methyl-4-amino-5-hydroxymethyl pyrimidine pyrophosphate (HMP-PP) to form thiamine monophosphate (TMP).</text>
</comment>
<proteinExistence type="inferred from homology"/>
<evidence type="ECO:0000256" key="10">
    <source>
        <dbReference type="RuleBase" id="RU003826"/>
    </source>
</evidence>
<feature type="binding site" evidence="9">
    <location>
        <position position="88"/>
    </location>
    <ligand>
        <name>Mg(2+)</name>
        <dbReference type="ChEBI" id="CHEBI:18420"/>
    </ligand>
</feature>
<reference evidence="13 14" key="1">
    <citation type="submission" date="2016-06" db="EMBL/GenBank/DDBJ databases">
        <title>Four novel species of enterococci isolated from chicken manure.</title>
        <authorList>
            <person name="Van Tyne D."/>
        </authorList>
    </citation>
    <scope>NUCLEOTIDE SEQUENCE [LARGE SCALE GENOMIC DNA]</scope>
    <source>
        <strain evidence="13 14">CU12B</strain>
    </source>
</reference>
<dbReference type="NCBIfam" id="TIGR00693">
    <property type="entry name" value="thiE"/>
    <property type="match status" value="1"/>
</dbReference>
<evidence type="ECO:0000256" key="6">
    <source>
        <dbReference type="ARBA" id="ARBA00047334"/>
    </source>
</evidence>
<evidence type="ECO:0000313" key="13">
    <source>
        <dbReference type="EMBL" id="KAF1304104.1"/>
    </source>
</evidence>
<comment type="similarity">
    <text evidence="9 10">Belongs to the thiamine-phosphate synthase family.</text>
</comment>
<dbReference type="InterPro" id="IPR036206">
    <property type="entry name" value="ThiamineP_synth_sf"/>
</dbReference>
<dbReference type="PANTHER" id="PTHR20857:SF15">
    <property type="entry name" value="THIAMINE-PHOSPHATE SYNTHASE"/>
    <property type="match status" value="1"/>
</dbReference>
<feature type="domain" description="Thiamine phosphate synthase/TenI" evidence="12">
    <location>
        <begin position="7"/>
        <end position="184"/>
    </location>
</feature>
<protein>
    <recommendedName>
        <fullName evidence="9">Thiamine-phosphate synthase</fullName>
        <shortName evidence="9">TP synthase</shortName>
        <shortName evidence="9">TPS</shortName>
        <ecNumber evidence="9">2.5.1.3</ecNumber>
    </recommendedName>
    <alternativeName>
        <fullName evidence="9">Thiamine-phosphate pyrophosphorylase</fullName>
        <shortName evidence="9">TMP pyrophosphorylase</shortName>
        <shortName evidence="9">TMP-PPase</shortName>
    </alternativeName>
</protein>
<feature type="binding site" evidence="9">
    <location>
        <position position="106"/>
    </location>
    <ligand>
        <name>4-amino-2-methyl-5-(diphosphooxymethyl)pyrimidine</name>
        <dbReference type="ChEBI" id="CHEBI:57841"/>
    </ligand>
</feature>
<evidence type="ECO:0000256" key="1">
    <source>
        <dbReference type="ARBA" id="ARBA00005165"/>
    </source>
</evidence>
<dbReference type="Proteomes" id="UP000782705">
    <property type="component" value="Unassembled WGS sequence"/>
</dbReference>
<dbReference type="RefSeq" id="WP_161901975.1">
    <property type="nucleotide sequence ID" value="NZ_MAEL01000035.1"/>
</dbReference>
<comment type="caution">
    <text evidence="13">The sequence shown here is derived from an EMBL/GenBank/DDBJ whole genome shotgun (WGS) entry which is preliminary data.</text>
</comment>
<evidence type="ECO:0000259" key="12">
    <source>
        <dbReference type="Pfam" id="PF02581"/>
    </source>
</evidence>
<organism evidence="13 14">
    <name type="scientific">Candidatus Enterococcus willemsii</name>
    <dbReference type="NCBI Taxonomy" id="1857215"/>
    <lineage>
        <taxon>Bacteria</taxon>
        <taxon>Bacillati</taxon>
        <taxon>Bacillota</taxon>
        <taxon>Bacilli</taxon>
        <taxon>Lactobacillales</taxon>
        <taxon>Enterococcaceae</taxon>
        <taxon>Enterococcus</taxon>
    </lineage>
</organism>
<dbReference type="InterPro" id="IPR022998">
    <property type="entry name" value="ThiamineP_synth_TenI"/>
</dbReference>
<comment type="catalytic activity">
    <reaction evidence="6 9 10">
        <text>4-methyl-5-(2-phosphooxyethyl)-thiazole + 4-amino-2-methyl-5-(diphosphooxymethyl)pyrimidine + H(+) = thiamine phosphate + diphosphate</text>
        <dbReference type="Rhea" id="RHEA:22328"/>
        <dbReference type="ChEBI" id="CHEBI:15378"/>
        <dbReference type="ChEBI" id="CHEBI:33019"/>
        <dbReference type="ChEBI" id="CHEBI:37575"/>
        <dbReference type="ChEBI" id="CHEBI:57841"/>
        <dbReference type="ChEBI" id="CHEBI:58296"/>
        <dbReference type="EC" id="2.5.1.3"/>
    </reaction>
</comment>
<keyword evidence="4 9" id="KW-0460">Magnesium</keyword>
<gene>
    <name evidence="9" type="primary">thiE</name>
    <name evidence="13" type="ORF">BAU17_04210</name>
</gene>
<evidence type="ECO:0000256" key="8">
    <source>
        <dbReference type="ARBA" id="ARBA00047883"/>
    </source>
</evidence>
<dbReference type="SUPFAM" id="SSF51391">
    <property type="entry name" value="Thiamin phosphate synthase"/>
    <property type="match status" value="1"/>
</dbReference>
<accession>A0ABQ6Z0B7</accession>
<feature type="binding site" evidence="9">
    <location>
        <position position="161"/>
    </location>
    <ligand>
        <name>2-[(2R,5Z)-2-carboxy-4-methylthiazol-5(2H)-ylidene]ethyl phosphate</name>
        <dbReference type="ChEBI" id="CHEBI:62899"/>
    </ligand>
</feature>
<evidence type="ECO:0000256" key="4">
    <source>
        <dbReference type="ARBA" id="ARBA00022842"/>
    </source>
</evidence>
<keyword evidence="2 9" id="KW-0808">Transferase</keyword>
<dbReference type="EC" id="2.5.1.3" evidence="9"/>
<dbReference type="HAMAP" id="MF_00097">
    <property type="entry name" value="TMP_synthase"/>
    <property type="match status" value="1"/>
</dbReference>
<comment type="pathway">
    <text evidence="1 9 11">Cofactor biosynthesis; thiamine diphosphate biosynthesis; thiamine phosphate from 4-amino-2-methyl-5-diphosphomethylpyrimidine and 4-methyl-5-(2-phosphoethyl)-thiazole: step 1/1.</text>
</comment>
<evidence type="ECO:0000256" key="7">
    <source>
        <dbReference type="ARBA" id="ARBA00047851"/>
    </source>
</evidence>
<comment type="cofactor">
    <cofactor evidence="9">
        <name>Mg(2+)</name>
        <dbReference type="ChEBI" id="CHEBI:18420"/>
    </cofactor>
    <text evidence="9">Binds 1 Mg(2+) ion per subunit.</text>
</comment>
<evidence type="ECO:0000256" key="11">
    <source>
        <dbReference type="RuleBase" id="RU004253"/>
    </source>
</evidence>
<name>A0ABQ6Z0B7_9ENTE</name>
<feature type="binding site" evidence="9">
    <location>
        <position position="69"/>
    </location>
    <ligand>
        <name>Mg(2+)</name>
        <dbReference type="ChEBI" id="CHEBI:18420"/>
    </ligand>
</feature>